<dbReference type="Pfam" id="PF04909">
    <property type="entry name" value="Amidohydro_2"/>
    <property type="match status" value="1"/>
</dbReference>
<reference evidence="2" key="1">
    <citation type="journal article" date="2015" name="Nature">
        <title>Complex archaea that bridge the gap between prokaryotes and eukaryotes.</title>
        <authorList>
            <person name="Spang A."/>
            <person name="Saw J.H."/>
            <person name="Jorgensen S.L."/>
            <person name="Zaremba-Niedzwiedzka K."/>
            <person name="Martijn J."/>
            <person name="Lind A.E."/>
            <person name="van Eijk R."/>
            <person name="Schleper C."/>
            <person name="Guy L."/>
            <person name="Ettema T.J."/>
        </authorList>
    </citation>
    <scope>NUCLEOTIDE SEQUENCE</scope>
</reference>
<name>A0A0F9FEM3_9ZZZZ</name>
<dbReference type="SUPFAM" id="SSF51556">
    <property type="entry name" value="Metallo-dependent hydrolases"/>
    <property type="match status" value="1"/>
</dbReference>
<evidence type="ECO:0000259" key="1">
    <source>
        <dbReference type="Pfam" id="PF04909"/>
    </source>
</evidence>
<dbReference type="InterPro" id="IPR006680">
    <property type="entry name" value="Amidohydro-rel"/>
</dbReference>
<sequence>MLDGHIHMRLGVEDRDEFLRRLEAGGFAGGVVISNVPSNCYGPDGPNTPMKRLDKLLAWTHGQPELFPLYWIDPMSEDALAQVATAVERGVIGFKVICMKFAIREPRAMDVFRAIAEAGKPILFHSGILWDNGDSSRYNRPGEFEPLLSIEGIRFALAHVSWPWCDECIAVFGKVLATSPNVNMYIDLTPGTPPIYRKEVLTKLFTVGYDVAENLIFGTDGSTDNYNAPWAREWIERDRQIYAELGLDEQTVGDVFGENLRRFLGISDAPAHERKRPKVGE</sequence>
<dbReference type="GO" id="GO:0016787">
    <property type="term" value="F:hydrolase activity"/>
    <property type="evidence" value="ECO:0007669"/>
    <property type="project" value="InterPro"/>
</dbReference>
<dbReference type="InterPro" id="IPR032466">
    <property type="entry name" value="Metal_Hydrolase"/>
</dbReference>
<gene>
    <name evidence="2" type="ORF">LCGC14_2040560</name>
</gene>
<protein>
    <recommendedName>
        <fullName evidence="1">Amidohydrolase-related domain-containing protein</fullName>
    </recommendedName>
</protein>
<evidence type="ECO:0000313" key="2">
    <source>
        <dbReference type="EMBL" id="KKL76871.1"/>
    </source>
</evidence>
<dbReference type="Gene3D" id="3.20.20.140">
    <property type="entry name" value="Metal-dependent hydrolases"/>
    <property type="match status" value="1"/>
</dbReference>
<organism evidence="2">
    <name type="scientific">marine sediment metagenome</name>
    <dbReference type="NCBI Taxonomy" id="412755"/>
    <lineage>
        <taxon>unclassified sequences</taxon>
        <taxon>metagenomes</taxon>
        <taxon>ecological metagenomes</taxon>
    </lineage>
</organism>
<feature type="domain" description="Amidohydrolase-related" evidence="1">
    <location>
        <begin position="69"/>
        <end position="266"/>
    </location>
</feature>
<accession>A0A0F9FEM3</accession>
<proteinExistence type="predicted"/>
<dbReference type="AlphaFoldDB" id="A0A0F9FEM3"/>
<comment type="caution">
    <text evidence="2">The sequence shown here is derived from an EMBL/GenBank/DDBJ whole genome shotgun (WGS) entry which is preliminary data.</text>
</comment>
<dbReference type="EMBL" id="LAZR01023917">
    <property type="protein sequence ID" value="KKL76871.1"/>
    <property type="molecule type" value="Genomic_DNA"/>
</dbReference>